<feature type="region of interest" description="Disordered" evidence="1">
    <location>
        <begin position="1"/>
        <end position="106"/>
    </location>
</feature>
<reference evidence="2" key="1">
    <citation type="journal article" date="2022" name="ISME J.">
        <title>Identification of active gaseous-alkane degraders at natural gas seeps.</title>
        <authorList>
            <person name="Farhan Ul Haque M."/>
            <person name="Hernandez M."/>
            <person name="Crombie A.T."/>
            <person name="Murrell J.C."/>
        </authorList>
    </citation>
    <scope>NUCLEOTIDE SEQUENCE</scope>
    <source>
        <strain evidence="2">PC2</strain>
    </source>
</reference>
<comment type="caution">
    <text evidence="2">The sequence shown here is derived from an EMBL/GenBank/DDBJ whole genome shotgun (WGS) entry which is preliminary data.</text>
</comment>
<dbReference type="Proteomes" id="UP001139104">
    <property type="component" value="Unassembled WGS sequence"/>
</dbReference>
<protein>
    <submittedName>
        <fullName evidence="2">Uncharacterized protein</fullName>
    </submittedName>
</protein>
<name>A0ABS9ZB24_9HYPH</name>
<evidence type="ECO:0000256" key="1">
    <source>
        <dbReference type="SAM" id="MobiDB-lite"/>
    </source>
</evidence>
<gene>
    <name evidence="2" type="ORF">K2U94_18775</name>
</gene>
<feature type="compositionally biased region" description="Polar residues" evidence="1">
    <location>
        <begin position="17"/>
        <end position="41"/>
    </location>
</feature>
<feature type="compositionally biased region" description="Basic and acidic residues" evidence="1">
    <location>
        <begin position="50"/>
        <end position="73"/>
    </location>
</feature>
<proteinExistence type="predicted"/>
<dbReference type="EMBL" id="JAIVFP010000001">
    <property type="protein sequence ID" value="MCI4684784.1"/>
    <property type="molecule type" value="Genomic_DNA"/>
</dbReference>
<evidence type="ECO:0000313" key="3">
    <source>
        <dbReference type="Proteomes" id="UP001139104"/>
    </source>
</evidence>
<organism evidence="2 3">
    <name type="scientific">Candidatus Rhodoblastus alkanivorans</name>
    <dbReference type="NCBI Taxonomy" id="2954117"/>
    <lineage>
        <taxon>Bacteria</taxon>
        <taxon>Pseudomonadati</taxon>
        <taxon>Pseudomonadota</taxon>
        <taxon>Alphaproteobacteria</taxon>
        <taxon>Hyphomicrobiales</taxon>
        <taxon>Rhodoblastaceae</taxon>
        <taxon>Rhodoblastus</taxon>
    </lineage>
</organism>
<feature type="compositionally biased region" description="Basic and acidic residues" evidence="1">
    <location>
        <begin position="96"/>
        <end position="106"/>
    </location>
</feature>
<keyword evidence="3" id="KW-1185">Reference proteome</keyword>
<sequence length="106" mass="11761">MLSLPQERQEPSRFSGLVSTSIHSGADNSQYSMEATMSAHNKNAHGVQSKKPEAAKAEPKSGSAAERKERWDEVAEASWESFPASDPPSWTMRRPAQPEKKPHDEK</sequence>
<evidence type="ECO:0000313" key="2">
    <source>
        <dbReference type="EMBL" id="MCI4684784.1"/>
    </source>
</evidence>
<accession>A0ABS9ZB24</accession>
<dbReference type="RefSeq" id="WP_243068663.1">
    <property type="nucleotide sequence ID" value="NZ_JAIVFK010000036.1"/>
</dbReference>